<dbReference type="EMBL" id="KL648598">
    <property type="protein sequence ID" value="KEY67917.1"/>
    <property type="molecule type" value="Genomic_DNA"/>
</dbReference>
<sequence length="242" mass="25927">MDLPSQLRSSILAASLPAPSATFLASLVQSRNPPLPLPSLLATARSRILACDLSSNALLDTASLAALPANLSNAAVKEVRLPRDVHVQVLDVENLGVSRWDQIEEIEAIERGERTRGREIVRIVDDDNGQEGVSQTQQQRAPAADAARSAGKAATHRLVLQDCRGQKVFALELHRIDKIGVGRTMIGEKILVKAGAVVARGTVLLTPDNCVLLGGKVDAWQKSWVDGRLARLKEATSTTRGA</sequence>
<dbReference type="HOGENOM" id="CLU_093893_0_0_1"/>
<evidence type="ECO:0000259" key="2">
    <source>
        <dbReference type="Pfam" id="PF08585"/>
    </source>
</evidence>
<dbReference type="Proteomes" id="UP000028045">
    <property type="component" value="Unassembled WGS sequence"/>
</dbReference>
<name>A0A084ARI8_STACB</name>
<gene>
    <name evidence="4" type="ORF">S7711_02127</name>
</gene>
<evidence type="ECO:0000256" key="1">
    <source>
        <dbReference type="SAM" id="MobiDB-lite"/>
    </source>
</evidence>
<dbReference type="InterPro" id="IPR042470">
    <property type="entry name" value="RMI1_N_C_sf"/>
</dbReference>
<protein>
    <submittedName>
        <fullName evidence="4">Uncharacterized protein</fullName>
    </submittedName>
</protein>
<feature type="region of interest" description="Disordered" evidence="1">
    <location>
        <begin position="128"/>
        <end position="148"/>
    </location>
</feature>
<dbReference type="InterPro" id="IPR049363">
    <property type="entry name" value="RMI1_N"/>
</dbReference>
<dbReference type="AlphaFoldDB" id="A0A084ARI8"/>
<feature type="domain" description="RecQ mediated genome instability protein 1 OB-fold" evidence="2">
    <location>
        <begin position="67"/>
        <end position="228"/>
    </location>
</feature>
<evidence type="ECO:0000313" key="4">
    <source>
        <dbReference type="EMBL" id="KEY67917.1"/>
    </source>
</evidence>
<accession>A0A084ARI8</accession>
<evidence type="ECO:0000313" key="5">
    <source>
        <dbReference type="Proteomes" id="UP000028045"/>
    </source>
</evidence>
<feature type="compositionally biased region" description="Polar residues" evidence="1">
    <location>
        <begin position="131"/>
        <end position="140"/>
    </location>
</feature>
<dbReference type="Pfam" id="PF21000">
    <property type="entry name" value="RMI1_N_N"/>
    <property type="match status" value="1"/>
</dbReference>
<feature type="domain" description="RMI1 N-terminal" evidence="3">
    <location>
        <begin position="12"/>
        <end position="54"/>
    </location>
</feature>
<keyword evidence="5" id="KW-1185">Reference proteome</keyword>
<dbReference type="OrthoDB" id="341511at2759"/>
<dbReference type="Gene3D" id="2.40.50.770">
    <property type="entry name" value="RecQ-mediated genome instability protein Rmi1, C-terminal domain"/>
    <property type="match status" value="1"/>
</dbReference>
<proteinExistence type="predicted"/>
<reference evidence="4 5" key="1">
    <citation type="journal article" date="2014" name="BMC Genomics">
        <title>Comparative genome sequencing reveals chemotype-specific gene clusters in the toxigenic black mold Stachybotrys.</title>
        <authorList>
            <person name="Semeiks J."/>
            <person name="Borek D."/>
            <person name="Otwinowski Z."/>
            <person name="Grishin N.V."/>
        </authorList>
    </citation>
    <scope>NUCLEOTIDE SEQUENCE [LARGE SCALE GENOMIC DNA]</scope>
    <source>
        <strain evidence="5">CBS 109288 / IBT 7711</strain>
    </source>
</reference>
<organism evidence="4 5">
    <name type="scientific">Stachybotrys chartarum (strain CBS 109288 / IBT 7711)</name>
    <name type="common">Toxic black mold</name>
    <name type="synonym">Stilbospora chartarum</name>
    <dbReference type="NCBI Taxonomy" id="1280523"/>
    <lineage>
        <taxon>Eukaryota</taxon>
        <taxon>Fungi</taxon>
        <taxon>Dikarya</taxon>
        <taxon>Ascomycota</taxon>
        <taxon>Pezizomycotina</taxon>
        <taxon>Sordariomycetes</taxon>
        <taxon>Hypocreomycetidae</taxon>
        <taxon>Hypocreales</taxon>
        <taxon>Stachybotryaceae</taxon>
        <taxon>Stachybotrys</taxon>
    </lineage>
</organism>
<dbReference type="Pfam" id="PF08585">
    <property type="entry name" value="RMI1_N_C"/>
    <property type="match status" value="1"/>
</dbReference>
<dbReference type="InterPro" id="IPR013894">
    <property type="entry name" value="RMI1_OB"/>
</dbReference>
<evidence type="ECO:0000259" key="3">
    <source>
        <dbReference type="Pfam" id="PF21000"/>
    </source>
</evidence>